<gene>
    <name evidence="1" type="ORF">GGR34_000870</name>
</gene>
<evidence type="ECO:0000313" key="2">
    <source>
        <dbReference type="Proteomes" id="UP000519439"/>
    </source>
</evidence>
<evidence type="ECO:0000313" key="1">
    <source>
        <dbReference type="EMBL" id="MBB4039235.1"/>
    </source>
</evidence>
<dbReference type="EMBL" id="JACIDC010000002">
    <property type="protein sequence ID" value="MBB4039235.1"/>
    <property type="molecule type" value="Genomic_DNA"/>
</dbReference>
<sequence length="69" mass="7323">MKPGEMLLSPQGSATFGVATVDDVRGHRKTRDAATKAASFAFARPSALISPFSFPLPLDLQESADDSRS</sequence>
<dbReference type="AlphaFoldDB" id="A0A7W6IE63"/>
<organism evidence="1 2">
    <name type="scientific">Microvirga flocculans</name>
    <dbReference type="NCBI Taxonomy" id="217168"/>
    <lineage>
        <taxon>Bacteria</taxon>
        <taxon>Pseudomonadati</taxon>
        <taxon>Pseudomonadota</taxon>
        <taxon>Alphaproteobacteria</taxon>
        <taxon>Hyphomicrobiales</taxon>
        <taxon>Methylobacteriaceae</taxon>
        <taxon>Microvirga</taxon>
    </lineage>
</organism>
<proteinExistence type="predicted"/>
<dbReference type="RefSeq" id="WP_183501324.1">
    <property type="nucleotide sequence ID" value="NZ_JACIDC010000002.1"/>
</dbReference>
<reference evidence="1 2" key="1">
    <citation type="submission" date="2020-08" db="EMBL/GenBank/DDBJ databases">
        <title>Genomic Encyclopedia of Type Strains, Phase IV (KMG-IV): sequencing the most valuable type-strain genomes for metagenomic binning, comparative biology and taxonomic classification.</title>
        <authorList>
            <person name="Goeker M."/>
        </authorList>
    </citation>
    <scope>NUCLEOTIDE SEQUENCE [LARGE SCALE GENOMIC DNA]</scope>
    <source>
        <strain evidence="1 2">DSM 15743</strain>
    </source>
</reference>
<protein>
    <submittedName>
        <fullName evidence="1">Uncharacterized protein</fullName>
    </submittedName>
</protein>
<accession>A0A7W6IE63</accession>
<comment type="caution">
    <text evidence="1">The sequence shown here is derived from an EMBL/GenBank/DDBJ whole genome shotgun (WGS) entry which is preliminary data.</text>
</comment>
<name>A0A7W6IE63_9HYPH</name>
<dbReference type="Proteomes" id="UP000519439">
    <property type="component" value="Unassembled WGS sequence"/>
</dbReference>
<keyword evidence="2" id="KW-1185">Reference proteome</keyword>